<organism evidence="2 3">
    <name type="scientific">Cyclobacterium jeungdonense</name>
    <dbReference type="NCBI Taxonomy" id="708087"/>
    <lineage>
        <taxon>Bacteria</taxon>
        <taxon>Pseudomonadati</taxon>
        <taxon>Bacteroidota</taxon>
        <taxon>Cytophagia</taxon>
        <taxon>Cytophagales</taxon>
        <taxon>Cyclobacteriaceae</taxon>
        <taxon>Cyclobacterium</taxon>
    </lineage>
</organism>
<evidence type="ECO:0000313" key="3">
    <source>
        <dbReference type="Proteomes" id="UP001236663"/>
    </source>
</evidence>
<evidence type="ECO:0000259" key="1">
    <source>
        <dbReference type="Pfam" id="PF16347"/>
    </source>
</evidence>
<dbReference type="EMBL" id="JAUFQS010000047">
    <property type="protein sequence ID" value="MDN3690510.1"/>
    <property type="molecule type" value="Genomic_DNA"/>
</dbReference>
<sequence length="124" mass="13721">MHEESVRIPMFFYWNKFKINQTITEALVCSTSVFAMILDLAGLPIPDHLNGKSLSPILSDPSTQIHAYVASESVGVGGKIGTGHRMIRSKPKVMIPSEVLLSPEGASTFWKDRGDKTLLFTCRK</sequence>
<keyword evidence="3" id="KW-1185">Reference proteome</keyword>
<evidence type="ECO:0000313" key="2">
    <source>
        <dbReference type="EMBL" id="MDN3690510.1"/>
    </source>
</evidence>
<dbReference type="Pfam" id="PF16347">
    <property type="entry name" value="SGSH_C"/>
    <property type="match status" value="1"/>
</dbReference>
<dbReference type="InterPro" id="IPR032506">
    <property type="entry name" value="SGSH_C"/>
</dbReference>
<dbReference type="Gene3D" id="3.40.720.10">
    <property type="entry name" value="Alkaline Phosphatase, subunit A"/>
    <property type="match status" value="1"/>
</dbReference>
<protein>
    <recommendedName>
        <fullName evidence="1">N-sulphoglucosamine sulphohydrolase C-terminal domain-containing protein</fullName>
    </recommendedName>
</protein>
<dbReference type="RefSeq" id="WP_163383010.1">
    <property type="nucleotide sequence ID" value="NZ_JAUFQS010000047.1"/>
</dbReference>
<gene>
    <name evidence="2" type="ORF">QWZ15_22010</name>
</gene>
<feature type="domain" description="N-sulphoglucosamine sulphohydrolase C-terminal" evidence="1">
    <location>
        <begin position="1"/>
        <end position="63"/>
    </location>
</feature>
<reference evidence="3" key="1">
    <citation type="journal article" date="2019" name="Int. J. Syst. Evol. Microbiol.">
        <title>The Global Catalogue of Microorganisms (GCM) 10K type strain sequencing project: providing services to taxonomists for standard genome sequencing and annotation.</title>
        <authorList>
            <consortium name="The Broad Institute Genomics Platform"/>
            <consortium name="The Broad Institute Genome Sequencing Center for Infectious Disease"/>
            <person name="Wu L."/>
            <person name="Ma J."/>
        </authorList>
    </citation>
    <scope>NUCLEOTIDE SEQUENCE [LARGE SCALE GENOMIC DNA]</scope>
    <source>
        <strain evidence="3">CECT 7706</strain>
    </source>
</reference>
<accession>A0ABT8CFM2</accession>
<name>A0ABT8CFM2_9BACT</name>
<dbReference type="Proteomes" id="UP001236663">
    <property type="component" value="Unassembled WGS sequence"/>
</dbReference>
<dbReference type="SUPFAM" id="SSF53649">
    <property type="entry name" value="Alkaline phosphatase-like"/>
    <property type="match status" value="1"/>
</dbReference>
<comment type="caution">
    <text evidence="2">The sequence shown here is derived from an EMBL/GenBank/DDBJ whole genome shotgun (WGS) entry which is preliminary data.</text>
</comment>
<dbReference type="InterPro" id="IPR017850">
    <property type="entry name" value="Alkaline_phosphatase_core_sf"/>
</dbReference>
<proteinExistence type="predicted"/>